<sequence length="97" mass="11450">MQQFLYTTLIKNYNHSETIKAGGENISKPKYEINSPIIHKIGFDPIKKVLSIQFTSGAVHKFNSNIGEYRKFLNSKYHDDYYYEKFHDKLKKTNSKK</sequence>
<evidence type="ECO:0000313" key="2">
    <source>
        <dbReference type="Proteomes" id="UP000658733"/>
    </source>
</evidence>
<protein>
    <submittedName>
        <fullName evidence="1">KTSC domain-containing protein</fullName>
    </submittedName>
</protein>
<dbReference type="EMBL" id="JADIIN010000022">
    <property type="protein sequence ID" value="MBF4468365.1"/>
    <property type="molecule type" value="Genomic_DNA"/>
</dbReference>
<name>A0A843AGZ8_METAZ</name>
<dbReference type="Proteomes" id="UP000658733">
    <property type="component" value="Unassembled WGS sequence"/>
</dbReference>
<accession>A0A843AGZ8</accession>
<organism evidence="1 2">
    <name type="scientific">Methanobrevibacter arboriphilus</name>
    <dbReference type="NCBI Taxonomy" id="39441"/>
    <lineage>
        <taxon>Archaea</taxon>
        <taxon>Methanobacteriati</taxon>
        <taxon>Methanobacteriota</taxon>
        <taxon>Methanomada group</taxon>
        <taxon>Methanobacteria</taxon>
        <taxon>Methanobacteriales</taxon>
        <taxon>Methanobacteriaceae</taxon>
        <taxon>Methanobrevibacter</taxon>
    </lineage>
</organism>
<evidence type="ECO:0000313" key="1">
    <source>
        <dbReference type="EMBL" id="MBF4468365.1"/>
    </source>
</evidence>
<comment type="caution">
    <text evidence="1">The sequence shown here is derived from an EMBL/GenBank/DDBJ whole genome shotgun (WGS) entry which is preliminary data.</text>
</comment>
<reference evidence="1" key="1">
    <citation type="submission" date="2020-10" db="EMBL/GenBank/DDBJ databases">
        <title>Dehalococcoides mccartyi of a TCE/Cr reducing biochatode.</title>
        <authorList>
            <person name="Matturro B."/>
        </authorList>
    </citation>
    <scope>NUCLEOTIDE SEQUENCE</scope>
    <source>
        <strain evidence="1">Bin4</strain>
    </source>
</reference>
<dbReference type="AlphaFoldDB" id="A0A843AGZ8"/>
<gene>
    <name evidence="1" type="ORF">ISP01_03070</name>
</gene>
<proteinExistence type="predicted"/>